<comment type="caution">
    <text evidence="2">The sequence shown here is derived from an EMBL/GenBank/DDBJ whole genome shotgun (WGS) entry which is preliminary data.</text>
</comment>
<proteinExistence type="predicted"/>
<evidence type="ECO:0000313" key="3">
    <source>
        <dbReference type="Proteomes" id="UP000239239"/>
    </source>
</evidence>
<name>A0A2S6F235_LEGPN</name>
<evidence type="ECO:0000256" key="1">
    <source>
        <dbReference type="SAM" id="Phobius"/>
    </source>
</evidence>
<keyword evidence="1" id="KW-0812">Transmembrane</keyword>
<evidence type="ECO:0000313" key="2">
    <source>
        <dbReference type="EMBL" id="PPK31504.1"/>
    </source>
</evidence>
<dbReference type="EMBL" id="PQWY01000010">
    <property type="protein sequence ID" value="PPK31504.1"/>
    <property type="molecule type" value="Genomic_DNA"/>
</dbReference>
<keyword evidence="1" id="KW-1133">Transmembrane helix</keyword>
<reference evidence="2 3" key="1">
    <citation type="submission" date="2018-02" db="EMBL/GenBank/DDBJ databases">
        <title>Draft genome sequences of four Legionella pneumophila clinical strains isolated in Ontario.</title>
        <authorList>
            <person name="Fortuna A."/>
            <person name="Ramnarine R."/>
            <person name="Li A."/>
            <person name="Frantz C."/>
            <person name="Mallo G."/>
        </authorList>
    </citation>
    <scope>NUCLEOTIDE SEQUENCE [LARGE SCALE GENOMIC DNA]</scope>
    <source>
        <strain evidence="2 3">LG61</strain>
    </source>
</reference>
<feature type="transmembrane region" description="Helical" evidence="1">
    <location>
        <begin position="21"/>
        <end position="45"/>
    </location>
</feature>
<protein>
    <submittedName>
        <fullName evidence="2">Uncharacterized protein</fullName>
    </submittedName>
</protein>
<accession>A0A2S6F235</accession>
<organism evidence="2 3">
    <name type="scientific">Legionella pneumophila</name>
    <dbReference type="NCBI Taxonomy" id="446"/>
    <lineage>
        <taxon>Bacteria</taxon>
        <taxon>Pseudomonadati</taxon>
        <taxon>Pseudomonadota</taxon>
        <taxon>Gammaproteobacteria</taxon>
        <taxon>Legionellales</taxon>
        <taxon>Legionellaceae</taxon>
        <taxon>Legionella</taxon>
    </lineage>
</organism>
<dbReference type="AlphaFoldDB" id="A0A2S6F235"/>
<sequence length="66" mass="7934">MLLQNEKFRVYSINFELLKGTISLIFNFLSLFILMEKLSFTLIWISRCFTYICKFSSCFDQKSQLM</sequence>
<keyword evidence="1" id="KW-0472">Membrane</keyword>
<dbReference type="Proteomes" id="UP000239239">
    <property type="component" value="Unassembled WGS sequence"/>
</dbReference>
<gene>
    <name evidence="2" type="ORF">C3928_05565</name>
</gene>